<feature type="compositionally biased region" description="Acidic residues" evidence="1">
    <location>
        <begin position="236"/>
        <end position="250"/>
    </location>
</feature>
<feature type="non-terminal residue" evidence="2">
    <location>
        <position position="947"/>
    </location>
</feature>
<sequence length="947" mass="105122">MLLLDIVQGLVQGMEEIGKNTDAKKQLIRFFLKSVPSAYIHTSYQHPKVQEVILLLSAAVKRRRAMGSCSTKSRKFEAAVVALSKRTNTKDFSSLIKKTNGYLPILLAFILAGFGEDDFKSEGVEEEEGEEGPGPGDNKWWSYQRTSDLKFLEGGSNKNFRKKHHGSFNKHCADAGVGGSDAEEFTEEEHGERYGVWWTILGPLLIPNIKRTVGTAVLERVGQQGDGGGASGRLDDELEGDSGDDDDDDVGDHGFIGLLQPLSELGITADEQARHDFVASIERVQHKSLLPNSFGAQSKQARIGLFNGLDLQSMGPLKVQTEIIREEASTRSFRSISDDYLSFIWEGSLMVEKAFLAKLDPGSPALKAEGNEGLKRHSKTLAELIAFGTTTDNYFGKLLRDIPRRIPDVDTDDGATIKRVRCQIHKYLLAISSMRGGGYELRRFLQASRLEWRDDAFHEDAGISSFKRTLSNVAFVMKVAWAAESYARTVEVVSGWSPSGPLEDWEALIISGSMRDGPMAEIFTLRAAFDKVTIDHAGRGMVRDATVQGRDTAYVMDGEHISTKTLRDCLNYLAFDNIKIALRLFGDIGWEIGALLEGNGTLIPDDSDSRDQTGFTVKAWRDEGEGGVELKIVGLAAMVEGLVRMLGSMSVEQQKKFALEYLRFGKQLEVFAMGTTQGRGSQWRRMLRKDSDEGKRGARFATGAQTKCGVACRAGGAQEKYKGKGSFKDCFAVFHPTTTVLLLFWSGLRDPVIDFFKNRKDVCPEFSKPTFEKFLFTNDCGEHAVYDASSSFNNVIEATVDKINNHRVTTGFRSVAKAFLWSSHRKLINLLLRGIQRGKDEESGRDSVRQKEDVDEVEHNWGAHSSTMGDYYKATYEMSNSTMGRVPTIEIVDHYHTHETLAVQIGVGDCFHGILPAATSVDFHSPFIDDEYVRVSVERARERAALA</sequence>
<proteinExistence type="predicted"/>
<accession>A0A9W7AEX5</accession>
<protein>
    <submittedName>
        <fullName evidence="2">Uncharacterized protein</fullName>
    </submittedName>
</protein>
<organism evidence="2 3">
    <name type="scientific">Triparma retinervis</name>
    <dbReference type="NCBI Taxonomy" id="2557542"/>
    <lineage>
        <taxon>Eukaryota</taxon>
        <taxon>Sar</taxon>
        <taxon>Stramenopiles</taxon>
        <taxon>Ochrophyta</taxon>
        <taxon>Bolidophyceae</taxon>
        <taxon>Parmales</taxon>
        <taxon>Triparmaceae</taxon>
        <taxon>Triparma</taxon>
    </lineage>
</organism>
<evidence type="ECO:0000313" key="2">
    <source>
        <dbReference type="EMBL" id="GMH70664.1"/>
    </source>
</evidence>
<evidence type="ECO:0000256" key="1">
    <source>
        <dbReference type="SAM" id="MobiDB-lite"/>
    </source>
</evidence>
<feature type="region of interest" description="Disordered" evidence="1">
    <location>
        <begin position="221"/>
        <end position="250"/>
    </location>
</feature>
<evidence type="ECO:0000313" key="3">
    <source>
        <dbReference type="Proteomes" id="UP001165082"/>
    </source>
</evidence>
<gene>
    <name evidence="2" type="ORF">TrRE_jg1170</name>
</gene>
<keyword evidence="3" id="KW-1185">Reference proteome</keyword>
<dbReference type="Proteomes" id="UP001165082">
    <property type="component" value="Unassembled WGS sequence"/>
</dbReference>
<name>A0A9W7AEX5_9STRA</name>
<reference evidence="2" key="1">
    <citation type="submission" date="2022-07" db="EMBL/GenBank/DDBJ databases">
        <title>Genome analysis of Parmales, a sister group of diatoms, reveals the evolutionary specialization of diatoms from phago-mixotrophs to photoautotrophs.</title>
        <authorList>
            <person name="Ban H."/>
            <person name="Sato S."/>
            <person name="Yoshikawa S."/>
            <person name="Kazumasa Y."/>
            <person name="Nakamura Y."/>
            <person name="Ichinomiya M."/>
            <person name="Saitoh K."/>
            <person name="Sato N."/>
            <person name="Blanc-Mathieu R."/>
            <person name="Endo H."/>
            <person name="Kuwata A."/>
            <person name="Ogata H."/>
        </authorList>
    </citation>
    <scope>NUCLEOTIDE SEQUENCE</scope>
</reference>
<comment type="caution">
    <text evidence="2">The sequence shown here is derived from an EMBL/GenBank/DDBJ whole genome shotgun (WGS) entry which is preliminary data.</text>
</comment>
<dbReference type="AlphaFoldDB" id="A0A9W7AEX5"/>
<dbReference type="EMBL" id="BRXZ01004212">
    <property type="protein sequence ID" value="GMH70664.1"/>
    <property type="molecule type" value="Genomic_DNA"/>
</dbReference>